<sequence length="42" mass="4541">MAGRARFDQDEGGVGVKFYTIKLPKILGGMVKALLGVFNKQS</sequence>
<gene>
    <name evidence="1" type="primary">spoVM</name>
    <name evidence="1" type="ORF">ACFOUO_06455</name>
</gene>
<dbReference type="NCBIfam" id="NF033436">
    <property type="entry name" value="SpoVM_broad"/>
    <property type="match status" value="1"/>
</dbReference>
<comment type="caution">
    <text evidence="1">The sequence shown here is derived from an EMBL/GenBank/DDBJ whole genome shotgun (WGS) entry which is preliminary data.</text>
</comment>
<accession>A0ABV8JGK4</accession>
<keyword evidence="2" id="KW-1185">Reference proteome</keyword>
<dbReference type="InterPro" id="IPR012609">
    <property type="entry name" value="Spore_V_M"/>
</dbReference>
<dbReference type="EMBL" id="JBHSAP010000009">
    <property type="protein sequence ID" value="MFC4076449.1"/>
    <property type="molecule type" value="Genomic_DNA"/>
</dbReference>
<evidence type="ECO:0000313" key="2">
    <source>
        <dbReference type="Proteomes" id="UP001595843"/>
    </source>
</evidence>
<organism evidence="1 2">
    <name type="scientific">Salinithrix halophila</name>
    <dbReference type="NCBI Taxonomy" id="1485204"/>
    <lineage>
        <taxon>Bacteria</taxon>
        <taxon>Bacillati</taxon>
        <taxon>Bacillota</taxon>
        <taxon>Bacilli</taxon>
        <taxon>Bacillales</taxon>
        <taxon>Thermoactinomycetaceae</taxon>
        <taxon>Salinithrix</taxon>
    </lineage>
</organism>
<evidence type="ECO:0000313" key="1">
    <source>
        <dbReference type="EMBL" id="MFC4076449.1"/>
    </source>
</evidence>
<reference evidence="2" key="1">
    <citation type="journal article" date="2019" name="Int. J. Syst. Evol. Microbiol.">
        <title>The Global Catalogue of Microorganisms (GCM) 10K type strain sequencing project: providing services to taxonomists for standard genome sequencing and annotation.</title>
        <authorList>
            <consortium name="The Broad Institute Genomics Platform"/>
            <consortium name="The Broad Institute Genome Sequencing Center for Infectious Disease"/>
            <person name="Wu L."/>
            <person name="Ma J."/>
        </authorList>
    </citation>
    <scope>NUCLEOTIDE SEQUENCE [LARGE SCALE GENOMIC DNA]</scope>
    <source>
        <strain evidence="2">IBRC-M 10813</strain>
    </source>
</reference>
<proteinExistence type="predicted"/>
<name>A0ABV8JGK4_9BACL</name>
<dbReference type="RefSeq" id="WP_380703402.1">
    <property type="nucleotide sequence ID" value="NZ_JBHSAP010000009.1"/>
</dbReference>
<dbReference type="Proteomes" id="UP001595843">
    <property type="component" value="Unassembled WGS sequence"/>
</dbReference>
<protein>
    <submittedName>
        <fullName evidence="1">Stage V sporulation protein SpoVM</fullName>
    </submittedName>
</protein>
<dbReference type="Pfam" id="PF08183">
    <property type="entry name" value="SpoV"/>
    <property type="match status" value="1"/>
</dbReference>